<proteinExistence type="predicted"/>
<feature type="compositionally biased region" description="Basic and acidic residues" evidence="1">
    <location>
        <begin position="394"/>
        <end position="407"/>
    </location>
</feature>
<dbReference type="OMA" id="ENTHWEG"/>
<dbReference type="OrthoDB" id="5427963at2759"/>
<feature type="region of interest" description="Disordered" evidence="1">
    <location>
        <begin position="187"/>
        <end position="214"/>
    </location>
</feature>
<feature type="compositionally biased region" description="Basic and acidic residues" evidence="1">
    <location>
        <begin position="496"/>
        <end position="515"/>
    </location>
</feature>
<feature type="compositionally biased region" description="Polar residues" evidence="1">
    <location>
        <begin position="449"/>
        <end position="460"/>
    </location>
</feature>
<gene>
    <name evidence="2" type="ORF">H072_8281</name>
</gene>
<feature type="compositionally biased region" description="Polar residues" evidence="1">
    <location>
        <begin position="362"/>
        <end position="372"/>
    </location>
</feature>
<feature type="region of interest" description="Disordered" evidence="1">
    <location>
        <begin position="1166"/>
        <end position="1214"/>
    </location>
</feature>
<accession>S8BS39</accession>
<dbReference type="HOGENOM" id="CLU_262303_0_0_1"/>
<feature type="region of interest" description="Disordered" evidence="1">
    <location>
        <begin position="1"/>
        <end position="104"/>
    </location>
</feature>
<organism evidence="2 3">
    <name type="scientific">Dactylellina haptotyla (strain CBS 200.50)</name>
    <name type="common">Nematode-trapping fungus</name>
    <name type="synonym">Monacrosporium haptotylum</name>
    <dbReference type="NCBI Taxonomy" id="1284197"/>
    <lineage>
        <taxon>Eukaryota</taxon>
        <taxon>Fungi</taxon>
        <taxon>Dikarya</taxon>
        <taxon>Ascomycota</taxon>
        <taxon>Pezizomycotina</taxon>
        <taxon>Orbiliomycetes</taxon>
        <taxon>Orbiliales</taxon>
        <taxon>Orbiliaceae</taxon>
        <taxon>Dactylellina</taxon>
    </lineage>
</organism>
<feature type="region of interest" description="Disordered" evidence="1">
    <location>
        <begin position="569"/>
        <end position="588"/>
    </location>
</feature>
<evidence type="ECO:0000313" key="3">
    <source>
        <dbReference type="Proteomes" id="UP000015100"/>
    </source>
</evidence>
<feature type="region of interest" description="Disordered" evidence="1">
    <location>
        <begin position="928"/>
        <end position="949"/>
    </location>
</feature>
<feature type="region of interest" description="Disordered" evidence="1">
    <location>
        <begin position="362"/>
        <end position="515"/>
    </location>
</feature>
<evidence type="ECO:0000256" key="1">
    <source>
        <dbReference type="SAM" id="MobiDB-lite"/>
    </source>
</evidence>
<keyword evidence="3" id="KW-1185">Reference proteome</keyword>
<feature type="compositionally biased region" description="Acidic residues" evidence="1">
    <location>
        <begin position="1192"/>
        <end position="1205"/>
    </location>
</feature>
<dbReference type="Proteomes" id="UP000015100">
    <property type="component" value="Unassembled WGS sequence"/>
</dbReference>
<evidence type="ECO:0000313" key="2">
    <source>
        <dbReference type="EMBL" id="EPS38037.1"/>
    </source>
</evidence>
<dbReference type="EMBL" id="AQGS01000592">
    <property type="protein sequence ID" value="EPS38037.1"/>
    <property type="molecule type" value="Genomic_DNA"/>
</dbReference>
<sequence length="1290" mass="144513">MLRTGQGSEHTENEHQEEAQATRAVSPAPEGRDPQETSPTPVLAPVVPVEPLTDNRTNRTHRRRRSGAVSSRIGPPDLGQLSGERSGPDPIPPSPPVPGSAPESHLDEIQRTALVPFPRPHTPSLRLSPPHASFTTISPQLQSHLPTKYPPQTCHPQLLTRIPNFKPHSIHLTRYPGEKEICEQTGKTPFHWPQFGTKNGETKRPGEENKSHGDTDELASLYMAVLASVQLRAEQDNPKPKKLTSTRFLTAAGDARAIQKNTTKRHNAMVKMIQMLMENPIGIKSLLGKLVTERRDKNGDVMPYPVDRKWAWSYLYRMGIEAEEKSNDEAEIKSQLEKELGQNIKLERKLAILKKMTADLTTTMPAGSSNAEVPTIGVSPPTRRASMPSPELGRSNDENEKELHRNSDYSPNTSRTPHNTPSGASGQAVPQHRVLPTPKGILRNKKARSNQSIIPGPESQSETRGREEMQHVLETQEPVKHLSELPEGTQQSEQAPSEREDKGKGRMRVEDQEKMVEESEADIKTEIEFLHNLRRHSSGDEYIKRRLEELENKNKLPQSGDALTDTVVDEEDEEGQFETPGSKKPLSSPAKALLLHCSEVVLTGNGPSTTNFRRKRSLEIFGEEAIPYMGRYEFDSSSSSTASPAREDLLDQSDTTLYSEVSEPLSPPEMILITDYDRNHDGIEILILPEPQAENTHWEGSSIVLPRGSNQTKVLAIILVELQRGTAFLCTSEKCYQDDNWTKRVCRLKDLADRIRSLISQPAVDGPLCGSLLGEMGTLEMASELGMGFWGMKGWVEGLEKRIQELDTLLLDVGLGFDKIMKCQEQWIEQREKQIEASGGDISADLDLMVKHKELQGYTDILKRITKAIGETDEYQLTWGDVEGLLKYLGLHAVPAQKSQWEPGCHPDRYAPDILHFTDEVRLRRITSNRQLTSSQNKDESKSKQTVIRGSKARLPSKIAGRKYHRPGEVLMSEVKLDALTVIGSMKGRERRNVREASIPLPISDCERTRLPEENWCNHTKSISYNSPGRALASNLHGVFSWVFPRRRLEVLSPMELPPGHGCYPGTAQMEYRRPDRVNEQWQFEKWKTYTLEMFLERKTALALIASTKEPAKCSRLRPFAGIPPRGEPLSGDGTGGSIVTEPTISDDDDDDESFIEDVTNLRAGQVPLASQQEEAEAEPRRVLRVTNPDTDSNEDLDDEEEEEPPSTPWFKTDGRSRISKRFMTAARAFGMGSMMTVGLRGISGLHMIREVSRVMNMWNANMTWYNLNWIPSRIGGYGDTDGVDSGEEV</sequence>
<protein>
    <submittedName>
        <fullName evidence="2">Uncharacterized protein</fullName>
    </submittedName>
</protein>
<feature type="compositionally biased region" description="Polar residues" evidence="1">
    <location>
        <begin position="408"/>
        <end position="425"/>
    </location>
</feature>
<reference evidence="2 3" key="1">
    <citation type="journal article" date="2013" name="PLoS Genet.">
        <title>Genomic mechanisms accounting for the adaptation to parasitism in nematode-trapping fungi.</title>
        <authorList>
            <person name="Meerupati T."/>
            <person name="Andersson K.M."/>
            <person name="Friman E."/>
            <person name="Kumar D."/>
            <person name="Tunlid A."/>
            <person name="Ahren D."/>
        </authorList>
    </citation>
    <scope>NUCLEOTIDE SEQUENCE [LARGE SCALE GENOMIC DNA]</scope>
    <source>
        <strain evidence="2 3">CBS 200.50</strain>
    </source>
</reference>
<feature type="compositionally biased region" description="Low complexity" evidence="1">
    <location>
        <begin position="39"/>
        <end position="52"/>
    </location>
</feature>
<feature type="compositionally biased region" description="Basic and acidic residues" evidence="1">
    <location>
        <begin position="461"/>
        <end position="471"/>
    </location>
</feature>
<feature type="compositionally biased region" description="Basic and acidic residues" evidence="1">
    <location>
        <begin position="9"/>
        <end position="20"/>
    </location>
</feature>
<feature type="compositionally biased region" description="Pro residues" evidence="1">
    <location>
        <begin position="89"/>
        <end position="99"/>
    </location>
</feature>
<feature type="compositionally biased region" description="Basic and acidic residues" evidence="1">
    <location>
        <begin position="200"/>
        <end position="214"/>
    </location>
</feature>
<name>S8BS39_DACHA</name>
<comment type="caution">
    <text evidence="2">The sequence shown here is derived from an EMBL/GenBank/DDBJ whole genome shotgun (WGS) entry which is preliminary data.</text>
</comment>
<reference evidence="3" key="2">
    <citation type="submission" date="2013-04" db="EMBL/GenBank/DDBJ databases">
        <title>Genomic mechanisms accounting for the adaptation to parasitism in nematode-trapping fungi.</title>
        <authorList>
            <person name="Ahren D.G."/>
        </authorList>
    </citation>
    <scope>NUCLEOTIDE SEQUENCE [LARGE SCALE GENOMIC DNA]</scope>
    <source>
        <strain evidence="3">CBS 200.50</strain>
    </source>
</reference>
<feature type="region of interest" description="Disordered" evidence="1">
    <location>
        <begin position="1116"/>
        <end position="1153"/>
    </location>
</feature>